<feature type="domain" description="FAD-dependent oxidoreductase 2 FAD-binding" evidence="5">
    <location>
        <begin position="6"/>
        <end position="531"/>
    </location>
</feature>
<dbReference type="Pfam" id="PF00890">
    <property type="entry name" value="FAD_binding_2"/>
    <property type="match status" value="1"/>
</dbReference>
<gene>
    <name evidence="6" type="ORF">FHX46_002072</name>
</gene>
<dbReference type="Proteomes" id="UP000754495">
    <property type="component" value="Unassembled WGS sequence"/>
</dbReference>
<dbReference type="SUPFAM" id="SSF56425">
    <property type="entry name" value="Succinate dehydrogenase/fumarate reductase flavoprotein, catalytic domain"/>
    <property type="match status" value="1"/>
</dbReference>
<dbReference type="EC" id="1.3.99.4" evidence="6"/>
<protein>
    <submittedName>
        <fullName evidence="6">3-oxosteroid 1-dehydrogenase</fullName>
        <ecNumber evidence="6">1.3.99.4</ecNumber>
    </submittedName>
</protein>
<evidence type="ECO:0000256" key="4">
    <source>
        <dbReference type="ARBA" id="ARBA00023002"/>
    </source>
</evidence>
<comment type="cofactor">
    <cofactor evidence="1">
        <name>FAD</name>
        <dbReference type="ChEBI" id="CHEBI:57692"/>
    </cofactor>
</comment>
<proteinExistence type="predicted"/>
<dbReference type="PANTHER" id="PTHR43400:SF10">
    <property type="entry name" value="3-OXOSTEROID 1-DEHYDROGENASE"/>
    <property type="match status" value="1"/>
</dbReference>
<dbReference type="InterPro" id="IPR027477">
    <property type="entry name" value="Succ_DH/fumarate_Rdtase_cat_sf"/>
</dbReference>
<keyword evidence="7" id="KW-1185">Reference proteome</keyword>
<evidence type="ECO:0000259" key="5">
    <source>
        <dbReference type="Pfam" id="PF00890"/>
    </source>
</evidence>
<accession>A0ABX0SRF8</accession>
<evidence type="ECO:0000256" key="2">
    <source>
        <dbReference type="ARBA" id="ARBA00022630"/>
    </source>
</evidence>
<organism evidence="6 7">
    <name type="scientific">Amycolatopsis viridis</name>
    <dbReference type="NCBI Taxonomy" id="185678"/>
    <lineage>
        <taxon>Bacteria</taxon>
        <taxon>Bacillati</taxon>
        <taxon>Actinomycetota</taxon>
        <taxon>Actinomycetes</taxon>
        <taxon>Pseudonocardiales</taxon>
        <taxon>Pseudonocardiaceae</taxon>
        <taxon>Amycolatopsis</taxon>
    </lineage>
</organism>
<keyword evidence="2" id="KW-0285">Flavoprotein</keyword>
<keyword evidence="3" id="KW-0274">FAD</keyword>
<dbReference type="GO" id="GO:0047571">
    <property type="term" value="F:3-oxosteroid 1-dehydrogenase activity"/>
    <property type="evidence" value="ECO:0007669"/>
    <property type="project" value="UniProtKB-EC"/>
</dbReference>
<keyword evidence="4 6" id="KW-0560">Oxidoreductase</keyword>
<dbReference type="InterPro" id="IPR036188">
    <property type="entry name" value="FAD/NAD-bd_sf"/>
</dbReference>
<sequence>MTDEFDVVVAGSGAAGMTAALAAADAGLSVVVIEKAAKFGGSTARSGGGVWLPGNEALHAAGVVDSPGQARAYLDAIVGDVVPAGLRQAFLDHGPEVVSFVHRTTPLRLRWVPGYSDYHPEAPGGRAGGRSVEPVPLNGKVLGAELARLEPPYSGAPLGVPITQADYRWLSLLARHPKGVLRVLRIGARWLAGVARGQRLLSMGQALAAGLRAGLLRADVPVWLDTPLLDLVTEDDRVTGVVVRRDGREEILRARLGVVLAAGGFEHNEEMRAKYQRSPIGTRWTVGAKANTGDAITAGLKLGAAVALMDDAWWGPTIPLPGGPWFALAERSRPGSIMVNARGERFVNESAPYVEAVHAMYGPGEGPAVNIPAWLIFDQRYRDRYMFTGIGPRQKLPGRWFRHRVVVTAPTLAELAARIEVPPGALTATVQRFNGFARRGVDEDFGRGRSAYDHYYGDPRQKPSPSLGPLEKAPFYAVEIVPGDLGTKGGLCTDTHARVLREDGSVIPGLYAAGNTSAAVMGHTYAGPGATIGPAMVFGFLAARHLATQNRTGGR</sequence>
<evidence type="ECO:0000313" key="7">
    <source>
        <dbReference type="Proteomes" id="UP000754495"/>
    </source>
</evidence>
<evidence type="ECO:0000313" key="6">
    <source>
        <dbReference type="EMBL" id="NIH79542.1"/>
    </source>
</evidence>
<dbReference type="RefSeq" id="WP_167112801.1">
    <property type="nucleotide sequence ID" value="NZ_JAANOU010000001.1"/>
</dbReference>
<dbReference type="SUPFAM" id="SSF51905">
    <property type="entry name" value="FAD/NAD(P)-binding domain"/>
    <property type="match status" value="1"/>
</dbReference>
<dbReference type="Gene3D" id="3.50.50.60">
    <property type="entry name" value="FAD/NAD(P)-binding domain"/>
    <property type="match status" value="2"/>
</dbReference>
<dbReference type="EMBL" id="JAANOU010000001">
    <property type="protein sequence ID" value="NIH79542.1"/>
    <property type="molecule type" value="Genomic_DNA"/>
</dbReference>
<dbReference type="NCBIfam" id="NF005882">
    <property type="entry name" value="PRK07843.1"/>
    <property type="match status" value="1"/>
</dbReference>
<comment type="caution">
    <text evidence="6">The sequence shown here is derived from an EMBL/GenBank/DDBJ whole genome shotgun (WGS) entry which is preliminary data.</text>
</comment>
<name>A0ABX0SRF8_9PSEU</name>
<reference evidence="6 7" key="1">
    <citation type="submission" date="2020-03" db="EMBL/GenBank/DDBJ databases">
        <title>Sequencing the genomes of 1000 actinobacteria strains.</title>
        <authorList>
            <person name="Klenk H.-P."/>
        </authorList>
    </citation>
    <scope>NUCLEOTIDE SEQUENCE [LARGE SCALE GENOMIC DNA]</scope>
    <source>
        <strain evidence="6 7">DSM 45668</strain>
    </source>
</reference>
<dbReference type="InterPro" id="IPR003953">
    <property type="entry name" value="FAD-dep_OxRdtase_2_FAD-bd"/>
</dbReference>
<dbReference type="PANTHER" id="PTHR43400">
    <property type="entry name" value="FUMARATE REDUCTASE"/>
    <property type="match status" value="1"/>
</dbReference>
<dbReference type="InterPro" id="IPR050315">
    <property type="entry name" value="FAD-oxidoreductase_2"/>
</dbReference>
<evidence type="ECO:0000256" key="1">
    <source>
        <dbReference type="ARBA" id="ARBA00001974"/>
    </source>
</evidence>
<evidence type="ECO:0000256" key="3">
    <source>
        <dbReference type="ARBA" id="ARBA00022827"/>
    </source>
</evidence>